<dbReference type="RefSeq" id="WP_131936728.1">
    <property type="nucleotide sequence ID" value="NZ_BAAAMX010000007.1"/>
</dbReference>
<dbReference type="AlphaFoldDB" id="A0A4R4PBY1"/>
<reference evidence="1 2" key="1">
    <citation type="submission" date="2019-03" db="EMBL/GenBank/DDBJ databases">
        <title>Draft genome sequences of novel Actinobacteria.</title>
        <authorList>
            <person name="Sahin N."/>
            <person name="Ay H."/>
            <person name="Saygin H."/>
        </authorList>
    </citation>
    <scope>NUCLEOTIDE SEQUENCE [LARGE SCALE GENOMIC DNA]</scope>
    <source>
        <strain evidence="1 2">DSM 45347</strain>
    </source>
</reference>
<sequence>MLGFAVWEVELAAESSLLLRLPDRSFDPLSVRAALDDLDGLRRRLAQERHCNATESAARLGISVQRFKRVAAAARLAPVAEKDVHKYGKVLHVVYYRAGDVDALADHVRADAELRAAARVLDREQAARKAAATRKRNAELAAVVRVELERRKPAPDAGQIEVLTWAVALMRASSGALGPFRKLGHLDDPGIEQLTAVMRRAQLPRREAEALLEDILPRAVRATEDLADPEEVSAALGVPAWVVAEHVPHVGAHVPVAALRELAEDPPSWLLQARADIELQNAVVEVERQDAHRHAAVLDSAARAGARLSDASVAGLFGLSEDVVRALRPGSGHWKSGYVEQLMRRRPAWSLDEDAAWAEVERRQKREEARELRKWERMLGWRRTWARVFGVPLGAVPVRVGRPTPKAIAAAKAHPPSWATHVRRPDG</sequence>
<name>A0A4R4PBY1_9ACTN</name>
<proteinExistence type="predicted"/>
<gene>
    <name evidence="1" type="ORF">E1284_02890</name>
</gene>
<organism evidence="1 2">
    <name type="scientific">Actinomadura bangladeshensis</name>
    <dbReference type="NCBI Taxonomy" id="453573"/>
    <lineage>
        <taxon>Bacteria</taxon>
        <taxon>Bacillati</taxon>
        <taxon>Actinomycetota</taxon>
        <taxon>Actinomycetes</taxon>
        <taxon>Streptosporangiales</taxon>
        <taxon>Thermomonosporaceae</taxon>
        <taxon>Actinomadura</taxon>
    </lineage>
</organism>
<protein>
    <submittedName>
        <fullName evidence="1">Uncharacterized protein</fullName>
    </submittedName>
</protein>
<dbReference type="Proteomes" id="UP000295431">
    <property type="component" value="Unassembled WGS sequence"/>
</dbReference>
<keyword evidence="2" id="KW-1185">Reference proteome</keyword>
<dbReference type="EMBL" id="SMJW01000007">
    <property type="protein sequence ID" value="TDC19629.1"/>
    <property type="molecule type" value="Genomic_DNA"/>
</dbReference>
<comment type="caution">
    <text evidence="1">The sequence shown here is derived from an EMBL/GenBank/DDBJ whole genome shotgun (WGS) entry which is preliminary data.</text>
</comment>
<evidence type="ECO:0000313" key="1">
    <source>
        <dbReference type="EMBL" id="TDC19629.1"/>
    </source>
</evidence>
<accession>A0A4R4PBY1</accession>
<evidence type="ECO:0000313" key="2">
    <source>
        <dbReference type="Proteomes" id="UP000295431"/>
    </source>
</evidence>
<dbReference type="OrthoDB" id="3529348at2"/>